<dbReference type="GO" id="GO:0015920">
    <property type="term" value="P:lipopolysaccharide transport"/>
    <property type="evidence" value="ECO:0007669"/>
    <property type="project" value="UniProtKB-UniRule"/>
</dbReference>
<comment type="similarity">
    <text evidence="4">Belongs to the LptA family.</text>
</comment>
<reference evidence="7" key="1">
    <citation type="journal article" date="2016" name="Biosci. Biotechnol. Biochem.">
        <title>Bioconversion of AHX to AOH by resting cells of Burkholderia contaminans CH-1.</title>
        <authorList>
            <person name="Choi J.H."/>
            <person name="Kikuchi A."/>
            <person name="Pumkaeo P."/>
            <person name="Hirai H."/>
            <person name="Tokuyama S."/>
            <person name="Kawagishi H."/>
        </authorList>
    </citation>
    <scope>NUCLEOTIDE SEQUENCE</scope>
    <source>
        <strain evidence="7">CH-1</strain>
    </source>
</reference>
<dbReference type="GO" id="GO:0030288">
    <property type="term" value="C:outer membrane-bounded periplasmic space"/>
    <property type="evidence" value="ECO:0007669"/>
    <property type="project" value="TreeGrafter"/>
</dbReference>
<keyword evidence="1 4" id="KW-0813">Transport</keyword>
<proteinExistence type="inferred from homology"/>
<dbReference type="PANTHER" id="PTHR36504:SF1">
    <property type="entry name" value="LIPOPOLYSACCHARIDE EXPORT SYSTEM PROTEIN LPTA"/>
    <property type="match status" value="1"/>
</dbReference>
<sequence length="229" mass="24188">MTHPSRDCMNESFPRQISGGAARAVRAALAATLVALPLVGLAPLAHAEKADQSKPINVEADNLTYDDLKQVTVATGNVVITKGTIIIKGDRVEVRQDPEGYQYATSFGSGKKHATFRQKREGLDEYIDGDAERIDYDGKQDLTTLTTAATVRRLQGTSTIADTVHGSVITYDGQRDFYTAKGGKDVAAPGNPNGRVRAMLSPKNGGPAPLNGAPAKLSPSTTIQGAPGQ</sequence>
<dbReference type="GO" id="GO:0009279">
    <property type="term" value="C:cell outer membrane"/>
    <property type="evidence" value="ECO:0007669"/>
    <property type="project" value="TreeGrafter"/>
</dbReference>
<evidence type="ECO:0000256" key="1">
    <source>
        <dbReference type="ARBA" id="ARBA00022448"/>
    </source>
</evidence>
<feature type="domain" description="Organic solvent tolerance-like N-terminal" evidence="6">
    <location>
        <begin position="57"/>
        <end position="176"/>
    </location>
</feature>
<dbReference type="GO" id="GO:0043165">
    <property type="term" value="P:Gram-negative-bacterium-type cell outer membrane assembly"/>
    <property type="evidence" value="ECO:0007669"/>
    <property type="project" value="UniProtKB-UniRule"/>
</dbReference>
<protein>
    <recommendedName>
        <fullName evidence="4">Lipopolysaccharide export system protein LptA</fullName>
    </recommendedName>
</protein>
<evidence type="ECO:0000259" key="6">
    <source>
        <dbReference type="Pfam" id="PF03968"/>
    </source>
</evidence>
<evidence type="ECO:0000256" key="3">
    <source>
        <dbReference type="ARBA" id="ARBA00022764"/>
    </source>
</evidence>
<comment type="subunit">
    <text evidence="4">Component of the lipopolysaccharide transport and assembly complex.</text>
</comment>
<organism evidence="7">
    <name type="scientific">Burkholderia contaminans</name>
    <dbReference type="NCBI Taxonomy" id="488447"/>
    <lineage>
        <taxon>Bacteria</taxon>
        <taxon>Pseudomonadati</taxon>
        <taxon>Pseudomonadota</taxon>
        <taxon>Betaproteobacteria</taxon>
        <taxon>Burkholderiales</taxon>
        <taxon>Burkholderiaceae</taxon>
        <taxon>Burkholderia</taxon>
        <taxon>Burkholderia cepacia complex</taxon>
    </lineage>
</organism>
<gene>
    <name evidence="4 7" type="primary">lptA</name>
    <name evidence="7" type="ORF">BCCH1_58880</name>
</gene>
<dbReference type="InterPro" id="IPR014340">
    <property type="entry name" value="LptA"/>
</dbReference>
<dbReference type="InterPro" id="IPR005653">
    <property type="entry name" value="OstA-like_N"/>
</dbReference>
<dbReference type="HAMAP" id="MF_01914">
    <property type="entry name" value="LPS_assembly_LptA"/>
    <property type="match status" value="1"/>
</dbReference>
<dbReference type="PANTHER" id="PTHR36504">
    <property type="entry name" value="LIPOPOLYSACCHARIDE EXPORT SYSTEM PROTEIN LPTA"/>
    <property type="match status" value="1"/>
</dbReference>
<feature type="region of interest" description="Disordered" evidence="5">
    <location>
        <begin position="184"/>
        <end position="229"/>
    </location>
</feature>
<dbReference type="EMBL" id="AP018358">
    <property type="protein sequence ID" value="BBA43389.1"/>
    <property type="molecule type" value="Genomic_DNA"/>
</dbReference>
<comment type="function">
    <text evidence="4">Involved in the assembly of lipopolysaccharide (LPS). Required for the translocation of LPS from the inner membrane to the outer membrane.</text>
</comment>
<dbReference type="NCBIfam" id="TIGR03002">
    <property type="entry name" value="outer_YhbN_LptA"/>
    <property type="match status" value="1"/>
</dbReference>
<dbReference type="GO" id="GO:0017089">
    <property type="term" value="F:glycolipid transfer activity"/>
    <property type="evidence" value="ECO:0007669"/>
    <property type="project" value="TreeGrafter"/>
</dbReference>
<evidence type="ECO:0000256" key="4">
    <source>
        <dbReference type="HAMAP-Rule" id="MF_01914"/>
    </source>
</evidence>
<evidence type="ECO:0000256" key="2">
    <source>
        <dbReference type="ARBA" id="ARBA00022729"/>
    </source>
</evidence>
<evidence type="ECO:0000256" key="5">
    <source>
        <dbReference type="SAM" id="MobiDB-lite"/>
    </source>
</evidence>
<dbReference type="Gene3D" id="2.60.450.10">
    <property type="entry name" value="Lipopolysaccharide (LPS) transport protein A like domain"/>
    <property type="match status" value="1"/>
</dbReference>
<comment type="subcellular location">
    <subcellularLocation>
        <location evidence="4">Periplasm</location>
    </subcellularLocation>
</comment>
<evidence type="ECO:0000313" key="7">
    <source>
        <dbReference type="EMBL" id="BBA43389.1"/>
    </source>
</evidence>
<name>A0A250LHR7_9BURK</name>
<keyword evidence="2" id="KW-0732">Signal</keyword>
<dbReference type="Pfam" id="PF03968">
    <property type="entry name" value="LptD_N"/>
    <property type="match status" value="1"/>
</dbReference>
<dbReference type="GO" id="GO:0001530">
    <property type="term" value="F:lipopolysaccharide binding"/>
    <property type="evidence" value="ECO:0007669"/>
    <property type="project" value="InterPro"/>
</dbReference>
<keyword evidence="3 4" id="KW-0574">Periplasm</keyword>
<feature type="compositionally biased region" description="Polar residues" evidence="5">
    <location>
        <begin position="218"/>
        <end position="229"/>
    </location>
</feature>
<dbReference type="AlphaFoldDB" id="A0A250LHR7"/>
<reference evidence="7" key="2">
    <citation type="journal article" date="2017" name="Genome Announc.">
        <title>High-Quality Draft Genome Sequence of Burkholderia contaminans CH-1, a Gram-Negative Bacterium That Metabolizes 2-Azahypoxanthine, a Plant Growth-Regulating Compound.</title>
        <authorList>
            <person name="Choi J.-H."/>
            <person name="Sugiura H."/>
            <person name="Moriuchi R."/>
            <person name="Kawagishi H."/>
            <person name="Dohra H."/>
        </authorList>
    </citation>
    <scope>NUCLEOTIDE SEQUENCE</scope>
    <source>
        <strain evidence="7">CH-1</strain>
    </source>
</reference>
<dbReference type="InterPro" id="IPR052037">
    <property type="entry name" value="LPS_export_LptA"/>
</dbReference>
<accession>A0A250LHR7</accession>